<name>A0A445B6W8_ARAHY</name>
<evidence type="ECO:0000313" key="1">
    <source>
        <dbReference type="EMBL" id="RYR34437.1"/>
    </source>
</evidence>
<dbReference type="PANTHER" id="PTHR33240:SF8">
    <property type="entry name" value="OS03G0439900 PROTEIN"/>
    <property type="match status" value="1"/>
</dbReference>
<accession>A0A445B6W8</accession>
<comment type="caution">
    <text evidence="1">The sequence shown here is derived from an EMBL/GenBank/DDBJ whole genome shotgun (WGS) entry which is preliminary data.</text>
</comment>
<dbReference type="STRING" id="3818.A0A445B6W8"/>
<dbReference type="AlphaFoldDB" id="A0A445B6W8"/>
<dbReference type="InterPro" id="IPR021109">
    <property type="entry name" value="Peptidase_aspartic_dom_sf"/>
</dbReference>
<organism evidence="1 2">
    <name type="scientific">Arachis hypogaea</name>
    <name type="common">Peanut</name>
    <dbReference type="NCBI Taxonomy" id="3818"/>
    <lineage>
        <taxon>Eukaryota</taxon>
        <taxon>Viridiplantae</taxon>
        <taxon>Streptophyta</taxon>
        <taxon>Embryophyta</taxon>
        <taxon>Tracheophyta</taxon>
        <taxon>Spermatophyta</taxon>
        <taxon>Magnoliopsida</taxon>
        <taxon>eudicotyledons</taxon>
        <taxon>Gunneridae</taxon>
        <taxon>Pentapetalae</taxon>
        <taxon>rosids</taxon>
        <taxon>fabids</taxon>
        <taxon>Fabales</taxon>
        <taxon>Fabaceae</taxon>
        <taxon>Papilionoideae</taxon>
        <taxon>50 kb inversion clade</taxon>
        <taxon>dalbergioids sensu lato</taxon>
        <taxon>Dalbergieae</taxon>
        <taxon>Pterocarpus clade</taxon>
        <taxon>Arachis</taxon>
    </lineage>
</organism>
<dbReference type="SUPFAM" id="SSF50630">
    <property type="entry name" value="Acid proteases"/>
    <property type="match status" value="1"/>
</dbReference>
<evidence type="ECO:0000313" key="2">
    <source>
        <dbReference type="Proteomes" id="UP000289738"/>
    </source>
</evidence>
<sequence>MSHLCPLYVVAVLNRFKINKVLIDGRAAISLLPEKMLGKVGIHFEELVPTNIVMTNFSRNSTPARGLVTLTVKMGSSERHSVFVVVPSKASYNALLGRDWIHGMGAVPSTVHQSVLLRTKEGKPEVVKADLSLYVEQMHVNFRIYNRKLKPLNVNRSLNPYNCEGCYLTSEGFSVKLRYLDLGFEPKGWDCLS</sequence>
<reference evidence="1 2" key="1">
    <citation type="submission" date="2019-01" db="EMBL/GenBank/DDBJ databases">
        <title>Sequencing of cultivated peanut Arachis hypogaea provides insights into genome evolution and oil improvement.</title>
        <authorList>
            <person name="Chen X."/>
        </authorList>
    </citation>
    <scope>NUCLEOTIDE SEQUENCE [LARGE SCALE GENOMIC DNA]</scope>
    <source>
        <strain evidence="2">cv. Fuhuasheng</strain>
        <tissue evidence="1">Leaves</tissue>
    </source>
</reference>
<dbReference type="CDD" id="cd00303">
    <property type="entry name" value="retropepsin_like"/>
    <property type="match status" value="1"/>
</dbReference>
<dbReference type="Proteomes" id="UP000289738">
    <property type="component" value="Chromosome A10"/>
</dbReference>
<protein>
    <submittedName>
        <fullName evidence="1">Uncharacterized protein</fullName>
    </submittedName>
</protein>
<dbReference type="PANTHER" id="PTHR33240">
    <property type="entry name" value="OS08G0508500 PROTEIN"/>
    <property type="match status" value="1"/>
</dbReference>
<keyword evidence="2" id="KW-1185">Reference proteome</keyword>
<dbReference type="EMBL" id="SDMP01000010">
    <property type="protein sequence ID" value="RYR34437.1"/>
    <property type="molecule type" value="Genomic_DNA"/>
</dbReference>
<dbReference type="Gene3D" id="2.40.70.10">
    <property type="entry name" value="Acid Proteases"/>
    <property type="match status" value="1"/>
</dbReference>
<gene>
    <name evidence="1" type="ORF">Ahy_A10g049309</name>
</gene>
<proteinExistence type="predicted"/>